<dbReference type="InterPro" id="IPR020845">
    <property type="entry name" value="AMP-binding_CS"/>
</dbReference>
<keyword evidence="4" id="KW-0067">ATP-binding</keyword>
<proteinExistence type="inferred from homology"/>
<gene>
    <name evidence="7" type="ORF">H0A68_17040</name>
</gene>
<dbReference type="InterPro" id="IPR025110">
    <property type="entry name" value="AMP-bd_C"/>
</dbReference>
<keyword evidence="8" id="KW-1185">Reference proteome</keyword>
<feature type="domain" description="AMP-dependent synthetase/ligase" evidence="5">
    <location>
        <begin position="33"/>
        <end position="401"/>
    </location>
</feature>
<dbReference type="FunFam" id="3.30.300.30:FF:000005">
    <property type="entry name" value="Acyl-coenzyme A synthetase ACSM5, mitochondrial"/>
    <property type="match status" value="1"/>
</dbReference>
<dbReference type="AlphaFoldDB" id="A0A853FJN8"/>
<protein>
    <submittedName>
        <fullName evidence="7">AMP-binding protein</fullName>
    </submittedName>
</protein>
<evidence type="ECO:0000313" key="7">
    <source>
        <dbReference type="EMBL" id="NYT38591.1"/>
    </source>
</evidence>
<evidence type="ECO:0000259" key="6">
    <source>
        <dbReference type="Pfam" id="PF13193"/>
    </source>
</evidence>
<dbReference type="RefSeq" id="WP_129970829.1">
    <property type="nucleotide sequence ID" value="NZ_JACCEW010000006.1"/>
</dbReference>
<sequence>MLPSSPSSYEDACERFQWNIPQRYNIGHDACGKWAEADPGRLALVHVDAMGKGHEYTFGAVHEASNRLGRLLLSLGVEPGDRVGILLPQAPETAFAHIACYKTGCIAIPLFTLFGAEALQFRLGDSGARAVITNAEGAAKLAQIRDALPALQTVLTIDGARHGTLDMHAEMAKQSDDLPIADTHADDPAIIIYTSGTTGQPKGALHAQRVLLGHLPGVEISHNVLPQEGDRLWTPADWAWIGGLLDVLLPAWHHGIPVVAHRFQKFTPEAAFQLLQDFGVRNTFLPPTALKMMRTVHQPENRWRYSLRSVASGGETLGVELLEWGRRTFGLTINEFYGQTECNMTVSACADLMPVRPGAIGRPVPGHDVAVVGEDGQVKAAGDSGHIAVRGPDPVMFLRYWNNEKATQAKFIGEWLITGDTGHMDEDGYVHFLGRSDDVITSAGYRIGPGEIEDCILQHPAVKMVAVVGAPDAQRTEVVVAVVVLQDGQEGNEALRTALQEHVKHRLAAHEYPREVYFVDELPMTTTGKVIRRQLRDEVTRWRAGAQI</sequence>
<evidence type="ECO:0000256" key="1">
    <source>
        <dbReference type="ARBA" id="ARBA00006432"/>
    </source>
</evidence>
<dbReference type="Gene3D" id="3.40.50.12780">
    <property type="entry name" value="N-terminal domain of ligase-like"/>
    <property type="match status" value="1"/>
</dbReference>
<keyword evidence="3" id="KW-0547">Nucleotide-binding</keyword>
<dbReference type="Gene3D" id="3.30.300.30">
    <property type="match status" value="1"/>
</dbReference>
<dbReference type="FunFam" id="3.40.50.12780:FF:000063">
    <property type="entry name" value="Acetyl-coenzyme A synthetase"/>
    <property type="match status" value="1"/>
</dbReference>
<dbReference type="Pfam" id="PF13193">
    <property type="entry name" value="AMP-binding_C"/>
    <property type="match status" value="1"/>
</dbReference>
<dbReference type="InterPro" id="IPR045851">
    <property type="entry name" value="AMP-bd_C_sf"/>
</dbReference>
<keyword evidence="2" id="KW-0436">Ligase</keyword>
<reference evidence="7 8" key="1">
    <citation type="submission" date="2020-07" db="EMBL/GenBank/DDBJ databases">
        <title>Taxonomic revisions and descriptions of new bacterial species based on genomic comparisons in the high-G+C-content subgroup of the family Alcaligenaceae.</title>
        <authorList>
            <person name="Szabo A."/>
            <person name="Felfoldi T."/>
        </authorList>
    </citation>
    <scope>NUCLEOTIDE SEQUENCE [LARGE SCALE GENOMIC DNA]</scope>
    <source>
        <strain evidence="7 8">DSM 25264</strain>
    </source>
</reference>
<name>A0A853FJN8_9BURK</name>
<dbReference type="PANTHER" id="PTHR43605:SF10">
    <property type="entry name" value="ACYL-COA SYNTHETASE MEDIUM CHAIN FAMILY MEMBER 3"/>
    <property type="match status" value="1"/>
</dbReference>
<dbReference type="InterPro" id="IPR051087">
    <property type="entry name" value="Mitochondrial_ACSM"/>
</dbReference>
<dbReference type="EMBL" id="JACCEW010000006">
    <property type="protein sequence ID" value="NYT38591.1"/>
    <property type="molecule type" value="Genomic_DNA"/>
</dbReference>
<feature type="domain" description="AMP-binding enzyme C-terminal" evidence="6">
    <location>
        <begin position="451"/>
        <end position="529"/>
    </location>
</feature>
<dbReference type="GO" id="GO:0015645">
    <property type="term" value="F:fatty acid ligase activity"/>
    <property type="evidence" value="ECO:0007669"/>
    <property type="project" value="TreeGrafter"/>
</dbReference>
<evidence type="ECO:0000259" key="5">
    <source>
        <dbReference type="Pfam" id="PF00501"/>
    </source>
</evidence>
<dbReference type="InterPro" id="IPR042099">
    <property type="entry name" value="ANL_N_sf"/>
</dbReference>
<dbReference type="Proteomes" id="UP000580517">
    <property type="component" value="Unassembled WGS sequence"/>
</dbReference>
<dbReference type="GO" id="GO:0006637">
    <property type="term" value="P:acyl-CoA metabolic process"/>
    <property type="evidence" value="ECO:0007669"/>
    <property type="project" value="TreeGrafter"/>
</dbReference>
<dbReference type="GO" id="GO:0006633">
    <property type="term" value="P:fatty acid biosynthetic process"/>
    <property type="evidence" value="ECO:0007669"/>
    <property type="project" value="TreeGrafter"/>
</dbReference>
<accession>A0A853FJN8</accession>
<dbReference type="InterPro" id="IPR000873">
    <property type="entry name" value="AMP-dep_synth/lig_dom"/>
</dbReference>
<comment type="caution">
    <text evidence="7">The sequence shown here is derived from an EMBL/GenBank/DDBJ whole genome shotgun (WGS) entry which is preliminary data.</text>
</comment>
<evidence type="ECO:0000256" key="4">
    <source>
        <dbReference type="ARBA" id="ARBA00022840"/>
    </source>
</evidence>
<dbReference type="PANTHER" id="PTHR43605">
    <property type="entry name" value="ACYL-COENZYME A SYNTHETASE"/>
    <property type="match status" value="1"/>
</dbReference>
<dbReference type="OrthoDB" id="9766486at2"/>
<dbReference type="SUPFAM" id="SSF56801">
    <property type="entry name" value="Acetyl-CoA synthetase-like"/>
    <property type="match status" value="1"/>
</dbReference>
<evidence type="ECO:0000313" key="8">
    <source>
        <dbReference type="Proteomes" id="UP000580517"/>
    </source>
</evidence>
<dbReference type="GO" id="GO:0016405">
    <property type="term" value="F:CoA-ligase activity"/>
    <property type="evidence" value="ECO:0007669"/>
    <property type="project" value="UniProtKB-ARBA"/>
</dbReference>
<dbReference type="PROSITE" id="PS00455">
    <property type="entry name" value="AMP_BINDING"/>
    <property type="match status" value="1"/>
</dbReference>
<dbReference type="GO" id="GO:0004321">
    <property type="term" value="F:fatty-acyl-CoA synthase activity"/>
    <property type="evidence" value="ECO:0007669"/>
    <property type="project" value="TreeGrafter"/>
</dbReference>
<comment type="similarity">
    <text evidence="1">Belongs to the ATP-dependent AMP-binding enzyme family.</text>
</comment>
<organism evidence="7 8">
    <name type="scientific">Allopusillimonas soli</name>
    <dbReference type="NCBI Taxonomy" id="659016"/>
    <lineage>
        <taxon>Bacteria</taxon>
        <taxon>Pseudomonadati</taxon>
        <taxon>Pseudomonadota</taxon>
        <taxon>Betaproteobacteria</taxon>
        <taxon>Burkholderiales</taxon>
        <taxon>Alcaligenaceae</taxon>
        <taxon>Allopusillimonas</taxon>
    </lineage>
</organism>
<evidence type="ECO:0000256" key="3">
    <source>
        <dbReference type="ARBA" id="ARBA00022741"/>
    </source>
</evidence>
<dbReference type="GO" id="GO:0005524">
    <property type="term" value="F:ATP binding"/>
    <property type="evidence" value="ECO:0007669"/>
    <property type="project" value="UniProtKB-KW"/>
</dbReference>
<dbReference type="Pfam" id="PF00501">
    <property type="entry name" value="AMP-binding"/>
    <property type="match status" value="1"/>
</dbReference>
<evidence type="ECO:0000256" key="2">
    <source>
        <dbReference type="ARBA" id="ARBA00022598"/>
    </source>
</evidence>